<dbReference type="InterPro" id="IPR006015">
    <property type="entry name" value="Universal_stress_UspA"/>
</dbReference>
<evidence type="ECO:0000313" key="2">
    <source>
        <dbReference type="EMBL" id="ETO28617.1"/>
    </source>
</evidence>
<gene>
    <name evidence="2" type="ORF">RFI_08511</name>
</gene>
<dbReference type="EMBL" id="ASPP01006565">
    <property type="protein sequence ID" value="ETO28617.1"/>
    <property type="molecule type" value="Genomic_DNA"/>
</dbReference>
<dbReference type="InterPro" id="IPR014729">
    <property type="entry name" value="Rossmann-like_a/b/a_fold"/>
</dbReference>
<dbReference type="AlphaFoldDB" id="X6NTI6"/>
<proteinExistence type="predicted"/>
<reference evidence="2 3" key="1">
    <citation type="journal article" date="2013" name="Curr. Biol.">
        <title>The Genome of the Foraminiferan Reticulomyxa filosa.</title>
        <authorList>
            <person name="Glockner G."/>
            <person name="Hulsmann N."/>
            <person name="Schleicher M."/>
            <person name="Noegel A.A."/>
            <person name="Eichinger L."/>
            <person name="Gallinger C."/>
            <person name="Pawlowski J."/>
            <person name="Sierra R."/>
            <person name="Euteneuer U."/>
            <person name="Pillet L."/>
            <person name="Moustafa A."/>
            <person name="Platzer M."/>
            <person name="Groth M."/>
            <person name="Szafranski K."/>
            <person name="Schliwa M."/>
        </authorList>
    </citation>
    <scope>NUCLEOTIDE SEQUENCE [LARGE SCALE GENOMIC DNA]</scope>
</reference>
<dbReference type="CDD" id="cd23659">
    <property type="entry name" value="USP_At3g01520-like"/>
    <property type="match status" value="1"/>
</dbReference>
<dbReference type="PANTHER" id="PTHR31964">
    <property type="entry name" value="ADENINE NUCLEOTIDE ALPHA HYDROLASES-LIKE SUPERFAMILY PROTEIN"/>
    <property type="match status" value="1"/>
</dbReference>
<dbReference type="Pfam" id="PF00582">
    <property type="entry name" value="Usp"/>
    <property type="match status" value="1"/>
</dbReference>
<name>X6NTI6_RETFI</name>
<protein>
    <recommendedName>
        <fullName evidence="1">UspA domain-containing protein</fullName>
    </recommendedName>
</protein>
<keyword evidence="3" id="KW-1185">Reference proteome</keyword>
<feature type="domain" description="UspA" evidence="1">
    <location>
        <begin position="72"/>
        <end position="124"/>
    </location>
</feature>
<evidence type="ECO:0000313" key="3">
    <source>
        <dbReference type="Proteomes" id="UP000023152"/>
    </source>
</evidence>
<dbReference type="OrthoDB" id="843225at2759"/>
<dbReference type="Gene3D" id="3.40.50.620">
    <property type="entry name" value="HUPs"/>
    <property type="match status" value="1"/>
</dbReference>
<evidence type="ECO:0000259" key="1">
    <source>
        <dbReference type="Pfam" id="PF00582"/>
    </source>
</evidence>
<dbReference type="SUPFAM" id="SSF52402">
    <property type="entry name" value="Adenine nucleotide alpha hydrolases-like"/>
    <property type="match status" value="1"/>
</dbReference>
<organism evidence="2 3">
    <name type="scientific">Reticulomyxa filosa</name>
    <dbReference type="NCBI Taxonomy" id="46433"/>
    <lineage>
        <taxon>Eukaryota</taxon>
        <taxon>Sar</taxon>
        <taxon>Rhizaria</taxon>
        <taxon>Retaria</taxon>
        <taxon>Foraminifera</taxon>
        <taxon>Monothalamids</taxon>
        <taxon>Reticulomyxidae</taxon>
        <taxon>Reticulomyxa</taxon>
    </lineage>
</organism>
<accession>X6NTI6</accession>
<comment type="caution">
    <text evidence="2">The sequence shown here is derived from an EMBL/GenBank/DDBJ whole genome shotgun (WGS) entry which is preliminary data.</text>
</comment>
<sequence length="124" mass="13759">METGEYVPVVPLPVDDEEVHQHNKNRFEKAKQMLESMYHEHLENSKKEKTQEKKSIHVLSLLIPALSGTTATQIGDVIVKVAASINADQCVVGSRGFSGLKSWLLGSVSKYVTEHCRCPVTVVK</sequence>
<dbReference type="InterPro" id="IPR006016">
    <property type="entry name" value="UspA"/>
</dbReference>
<dbReference type="PRINTS" id="PR01438">
    <property type="entry name" value="UNVRSLSTRESS"/>
</dbReference>
<dbReference type="PANTHER" id="PTHR31964:SF113">
    <property type="entry name" value="USPA DOMAIN-CONTAINING PROTEIN"/>
    <property type="match status" value="1"/>
</dbReference>
<dbReference type="Proteomes" id="UP000023152">
    <property type="component" value="Unassembled WGS sequence"/>
</dbReference>